<sequence length="143" mass="16681">MSFLFIYLSYLFVGGGVPCWSFLWDLFLFLPLPCHLLIIIIYYLGVFFSSCCRLPASPTCFHYLTYYLLRSPPTLCYFILAGLSRTSCSCLVYLSHFFMLTYSPFLPRFALEWDENHNMFSYRCLPVTWFLSSTGLGIIRMDG</sequence>
<feature type="transmembrane region" description="Helical" evidence="1">
    <location>
        <begin position="36"/>
        <end position="54"/>
    </location>
</feature>
<gene>
    <name evidence="2" type="ORF">B0T24DRAFT_634924</name>
</gene>
<feature type="transmembrane region" description="Helical" evidence="1">
    <location>
        <begin position="7"/>
        <end position="30"/>
    </location>
</feature>
<protein>
    <submittedName>
        <fullName evidence="2">Uncharacterized protein</fullName>
    </submittedName>
</protein>
<feature type="transmembrane region" description="Helical" evidence="1">
    <location>
        <begin position="75"/>
        <end position="100"/>
    </location>
</feature>
<keyword evidence="1" id="KW-0472">Membrane</keyword>
<feature type="transmembrane region" description="Helical" evidence="1">
    <location>
        <begin position="120"/>
        <end position="139"/>
    </location>
</feature>
<evidence type="ECO:0000313" key="2">
    <source>
        <dbReference type="EMBL" id="KAK3367110.1"/>
    </source>
</evidence>
<comment type="caution">
    <text evidence="2">The sequence shown here is derived from an EMBL/GenBank/DDBJ whole genome shotgun (WGS) entry which is preliminary data.</text>
</comment>
<evidence type="ECO:0000313" key="3">
    <source>
        <dbReference type="Proteomes" id="UP001287356"/>
    </source>
</evidence>
<dbReference type="AlphaFoldDB" id="A0AAE0N1U0"/>
<organism evidence="2 3">
    <name type="scientific">Lasiosphaeria ovina</name>
    <dbReference type="NCBI Taxonomy" id="92902"/>
    <lineage>
        <taxon>Eukaryota</taxon>
        <taxon>Fungi</taxon>
        <taxon>Dikarya</taxon>
        <taxon>Ascomycota</taxon>
        <taxon>Pezizomycotina</taxon>
        <taxon>Sordariomycetes</taxon>
        <taxon>Sordariomycetidae</taxon>
        <taxon>Sordariales</taxon>
        <taxon>Lasiosphaeriaceae</taxon>
        <taxon>Lasiosphaeria</taxon>
    </lineage>
</organism>
<keyword evidence="1" id="KW-1133">Transmembrane helix</keyword>
<dbReference type="EMBL" id="JAULSN010000007">
    <property type="protein sequence ID" value="KAK3367110.1"/>
    <property type="molecule type" value="Genomic_DNA"/>
</dbReference>
<reference evidence="2" key="2">
    <citation type="submission" date="2023-06" db="EMBL/GenBank/DDBJ databases">
        <authorList>
            <consortium name="Lawrence Berkeley National Laboratory"/>
            <person name="Haridas S."/>
            <person name="Hensen N."/>
            <person name="Bonometti L."/>
            <person name="Westerberg I."/>
            <person name="Brannstrom I.O."/>
            <person name="Guillou S."/>
            <person name="Cros-Aarteil S."/>
            <person name="Calhoun S."/>
            <person name="Kuo A."/>
            <person name="Mondo S."/>
            <person name="Pangilinan J."/>
            <person name="Riley R."/>
            <person name="Labutti K."/>
            <person name="Andreopoulos B."/>
            <person name="Lipzen A."/>
            <person name="Chen C."/>
            <person name="Yanf M."/>
            <person name="Daum C."/>
            <person name="Ng V."/>
            <person name="Clum A."/>
            <person name="Steindorff A."/>
            <person name="Ohm R."/>
            <person name="Martin F."/>
            <person name="Silar P."/>
            <person name="Natvig D."/>
            <person name="Lalanne C."/>
            <person name="Gautier V."/>
            <person name="Ament-Velasquez S.L."/>
            <person name="Kruys A."/>
            <person name="Hutchinson M.I."/>
            <person name="Powell A.J."/>
            <person name="Barry K."/>
            <person name="Miller A.N."/>
            <person name="Grigoriev I.V."/>
            <person name="Debuchy R."/>
            <person name="Gladieux P."/>
            <person name="Thoren M.H."/>
            <person name="Johannesson H."/>
        </authorList>
    </citation>
    <scope>NUCLEOTIDE SEQUENCE</scope>
    <source>
        <strain evidence="2">CBS 958.72</strain>
    </source>
</reference>
<name>A0AAE0N1U0_9PEZI</name>
<reference evidence="2" key="1">
    <citation type="journal article" date="2023" name="Mol. Phylogenet. Evol.">
        <title>Genome-scale phylogeny and comparative genomics of the fungal order Sordariales.</title>
        <authorList>
            <person name="Hensen N."/>
            <person name="Bonometti L."/>
            <person name="Westerberg I."/>
            <person name="Brannstrom I.O."/>
            <person name="Guillou S."/>
            <person name="Cros-Aarteil S."/>
            <person name="Calhoun S."/>
            <person name="Haridas S."/>
            <person name="Kuo A."/>
            <person name="Mondo S."/>
            <person name="Pangilinan J."/>
            <person name="Riley R."/>
            <person name="LaButti K."/>
            <person name="Andreopoulos B."/>
            <person name="Lipzen A."/>
            <person name="Chen C."/>
            <person name="Yan M."/>
            <person name="Daum C."/>
            <person name="Ng V."/>
            <person name="Clum A."/>
            <person name="Steindorff A."/>
            <person name="Ohm R.A."/>
            <person name="Martin F."/>
            <person name="Silar P."/>
            <person name="Natvig D.O."/>
            <person name="Lalanne C."/>
            <person name="Gautier V."/>
            <person name="Ament-Velasquez S.L."/>
            <person name="Kruys A."/>
            <person name="Hutchinson M.I."/>
            <person name="Powell A.J."/>
            <person name="Barry K."/>
            <person name="Miller A.N."/>
            <person name="Grigoriev I.V."/>
            <person name="Debuchy R."/>
            <person name="Gladieux P."/>
            <person name="Hiltunen Thoren M."/>
            <person name="Johannesson H."/>
        </authorList>
    </citation>
    <scope>NUCLEOTIDE SEQUENCE</scope>
    <source>
        <strain evidence="2">CBS 958.72</strain>
    </source>
</reference>
<proteinExistence type="predicted"/>
<evidence type="ECO:0000256" key="1">
    <source>
        <dbReference type="SAM" id="Phobius"/>
    </source>
</evidence>
<accession>A0AAE0N1U0</accession>
<keyword evidence="3" id="KW-1185">Reference proteome</keyword>
<keyword evidence="1" id="KW-0812">Transmembrane</keyword>
<dbReference type="Proteomes" id="UP001287356">
    <property type="component" value="Unassembled WGS sequence"/>
</dbReference>